<reference evidence="5 6" key="1">
    <citation type="submission" date="2020-08" db="EMBL/GenBank/DDBJ databases">
        <title>Whole genome shotgun sequence of Actinoplanes ianthinogenes NBRC 13996.</title>
        <authorList>
            <person name="Komaki H."/>
            <person name="Tamura T."/>
        </authorList>
    </citation>
    <scope>NUCLEOTIDE SEQUENCE [LARGE SCALE GENOMIC DNA]</scope>
    <source>
        <strain evidence="5 6">NBRC 13996</strain>
    </source>
</reference>
<dbReference type="InterPro" id="IPR052155">
    <property type="entry name" value="Biofilm_reg_signaling"/>
</dbReference>
<feature type="domain" description="PAC" evidence="3">
    <location>
        <begin position="400"/>
        <end position="451"/>
    </location>
</feature>
<dbReference type="PROSITE" id="PS50113">
    <property type="entry name" value="PAC"/>
    <property type="match status" value="1"/>
</dbReference>
<evidence type="ECO:0000259" key="3">
    <source>
        <dbReference type="PROSITE" id="PS50113"/>
    </source>
</evidence>
<dbReference type="InterPro" id="IPR035965">
    <property type="entry name" value="PAS-like_dom_sf"/>
</dbReference>
<feature type="transmembrane region" description="Helical" evidence="1">
    <location>
        <begin position="197"/>
        <end position="218"/>
    </location>
</feature>
<dbReference type="SUPFAM" id="SSF55785">
    <property type="entry name" value="PYP-like sensor domain (PAS domain)"/>
    <property type="match status" value="1"/>
</dbReference>
<dbReference type="NCBIfam" id="TIGR00229">
    <property type="entry name" value="sensory_box"/>
    <property type="match status" value="1"/>
</dbReference>
<evidence type="ECO:0000313" key="5">
    <source>
        <dbReference type="EMBL" id="BCJ44743.1"/>
    </source>
</evidence>
<dbReference type="PANTHER" id="PTHR44757:SF2">
    <property type="entry name" value="BIOFILM ARCHITECTURE MAINTENANCE PROTEIN MBAA"/>
    <property type="match status" value="1"/>
</dbReference>
<dbReference type="Pfam" id="PF08447">
    <property type="entry name" value="PAS_3"/>
    <property type="match status" value="1"/>
</dbReference>
<keyword evidence="1" id="KW-0472">Membrane</keyword>
<dbReference type="Proteomes" id="UP000676967">
    <property type="component" value="Chromosome"/>
</dbReference>
<dbReference type="PANTHER" id="PTHR44757">
    <property type="entry name" value="DIGUANYLATE CYCLASE DGCP"/>
    <property type="match status" value="1"/>
</dbReference>
<proteinExistence type="predicted"/>
<dbReference type="SMART" id="SM00091">
    <property type="entry name" value="PAS"/>
    <property type="match status" value="1"/>
</dbReference>
<evidence type="ECO:0000256" key="1">
    <source>
        <dbReference type="SAM" id="Phobius"/>
    </source>
</evidence>
<feature type="transmembrane region" description="Helical" evidence="1">
    <location>
        <begin position="67"/>
        <end position="91"/>
    </location>
</feature>
<keyword evidence="6" id="KW-1185">Reference proteome</keyword>
<dbReference type="NCBIfam" id="TIGR00254">
    <property type="entry name" value="GGDEF"/>
    <property type="match status" value="1"/>
</dbReference>
<dbReference type="Pfam" id="PF00990">
    <property type="entry name" value="GGDEF"/>
    <property type="match status" value="1"/>
</dbReference>
<dbReference type="SMART" id="SM00267">
    <property type="entry name" value="GGDEF"/>
    <property type="match status" value="1"/>
</dbReference>
<dbReference type="PROSITE" id="PS50112">
    <property type="entry name" value="PAS"/>
    <property type="match status" value="1"/>
</dbReference>
<dbReference type="CDD" id="cd00130">
    <property type="entry name" value="PAS"/>
    <property type="match status" value="1"/>
</dbReference>
<protein>
    <recommendedName>
        <fullName evidence="7">PAS domain S-box-containing protein/diguanylate cyclase (GGDEF)-like protein</fullName>
    </recommendedName>
</protein>
<organism evidence="5 6">
    <name type="scientific">Actinoplanes ianthinogenes</name>
    <dbReference type="NCBI Taxonomy" id="122358"/>
    <lineage>
        <taxon>Bacteria</taxon>
        <taxon>Bacillati</taxon>
        <taxon>Actinomycetota</taxon>
        <taxon>Actinomycetes</taxon>
        <taxon>Micromonosporales</taxon>
        <taxon>Micromonosporaceae</taxon>
        <taxon>Actinoplanes</taxon>
    </lineage>
</organism>
<evidence type="ECO:0000313" key="6">
    <source>
        <dbReference type="Proteomes" id="UP000676967"/>
    </source>
</evidence>
<keyword evidence="1" id="KW-1133">Transmembrane helix</keyword>
<sequence>MRRPAVAGDPVLLALVAATLLLFPLFLTGLGGNGTSWTVQTVLDLLNVVVAARLAAHPDVSAAGRRFWRAVVIACGLSAVGDGFQTILAYGGGSARVSVVQTAFVVTGMTIAVGATLRHPLGGEGRQRLRLWLDAATVLTGVAVFLWYFLLAEELGGPDVGGRWAAAATTAVMLLIAFGVLKLIFSGTAPFTRTAGMLACLGLAGTSLGASVAGVLFGDDLPPGVMSLIQLVPCMIMVGALRLQLWQTGPAGPVRDRAAGHRPSRLPYLAVIATQVLLVCSLRDGEPGLRTWGVALGAVAITTLVLCRQLSAVRDNERLLTELDQQREWFRALVQNTSDLTVVVARDGVVRYASPATERVLGLDPAELVGTSMYDRTCPDDLPAVDRHVALLFADPGQSVAAQVRWRHADGTYRWLDLISTDLYHNPNVRGVVINARDASETRALHDELQRQASHDALTGLANRVLLQRRIDAAAGAAGPGAISMLLIDLDGFKAINDQHGHHTGDQVLVQVAARLSGLLGTGEVAARLGGDEFAVLLPATGPDEAAKLADRIAAVVAEPMLVGERWLSVGASVGVASGLPGEGDRLLREADAAMYRRKHDRRAGAQPVR</sequence>
<dbReference type="InterPro" id="IPR043128">
    <property type="entry name" value="Rev_trsase/Diguanyl_cyclase"/>
</dbReference>
<dbReference type="InterPro" id="IPR029787">
    <property type="entry name" value="Nucleotide_cyclase"/>
</dbReference>
<dbReference type="PROSITE" id="PS50887">
    <property type="entry name" value="GGDEF"/>
    <property type="match status" value="1"/>
</dbReference>
<dbReference type="InterPro" id="IPR013655">
    <property type="entry name" value="PAS_fold_3"/>
</dbReference>
<feature type="transmembrane region" description="Helical" evidence="1">
    <location>
        <begin position="162"/>
        <end position="185"/>
    </location>
</feature>
<name>A0ABN6CHX4_9ACTN</name>
<dbReference type="CDD" id="cd01949">
    <property type="entry name" value="GGDEF"/>
    <property type="match status" value="1"/>
</dbReference>
<dbReference type="Gene3D" id="3.30.450.20">
    <property type="entry name" value="PAS domain"/>
    <property type="match status" value="1"/>
</dbReference>
<gene>
    <name evidence="5" type="ORF">Aiant_54000</name>
</gene>
<dbReference type="Gene3D" id="3.30.70.270">
    <property type="match status" value="1"/>
</dbReference>
<dbReference type="InterPro" id="IPR000700">
    <property type="entry name" value="PAS-assoc_C"/>
</dbReference>
<keyword evidence="1" id="KW-0812">Transmembrane</keyword>
<dbReference type="SUPFAM" id="SSF55073">
    <property type="entry name" value="Nucleotide cyclase"/>
    <property type="match status" value="1"/>
</dbReference>
<feature type="domain" description="PAS" evidence="2">
    <location>
        <begin position="326"/>
        <end position="396"/>
    </location>
</feature>
<feature type="transmembrane region" description="Helical" evidence="1">
    <location>
        <begin position="129"/>
        <end position="150"/>
    </location>
</feature>
<feature type="domain" description="GGDEF" evidence="4">
    <location>
        <begin position="481"/>
        <end position="610"/>
    </location>
</feature>
<evidence type="ECO:0000259" key="4">
    <source>
        <dbReference type="PROSITE" id="PS50887"/>
    </source>
</evidence>
<dbReference type="RefSeq" id="WP_189329584.1">
    <property type="nucleotide sequence ID" value="NZ_AP023356.1"/>
</dbReference>
<evidence type="ECO:0008006" key="7">
    <source>
        <dbReference type="Google" id="ProtNLM"/>
    </source>
</evidence>
<dbReference type="InterPro" id="IPR000160">
    <property type="entry name" value="GGDEF_dom"/>
</dbReference>
<accession>A0ABN6CHX4</accession>
<feature type="transmembrane region" description="Helical" evidence="1">
    <location>
        <begin position="97"/>
        <end position="117"/>
    </location>
</feature>
<evidence type="ECO:0000259" key="2">
    <source>
        <dbReference type="PROSITE" id="PS50112"/>
    </source>
</evidence>
<feature type="transmembrane region" description="Helical" evidence="1">
    <location>
        <begin position="12"/>
        <end position="31"/>
    </location>
</feature>
<dbReference type="InterPro" id="IPR000014">
    <property type="entry name" value="PAS"/>
</dbReference>
<dbReference type="EMBL" id="AP023356">
    <property type="protein sequence ID" value="BCJ44743.1"/>
    <property type="molecule type" value="Genomic_DNA"/>
</dbReference>